<dbReference type="AlphaFoldDB" id="A0A9Q0QSE8"/>
<organism evidence="8 9">
    <name type="scientific">Protea cynaroides</name>
    <dbReference type="NCBI Taxonomy" id="273540"/>
    <lineage>
        <taxon>Eukaryota</taxon>
        <taxon>Viridiplantae</taxon>
        <taxon>Streptophyta</taxon>
        <taxon>Embryophyta</taxon>
        <taxon>Tracheophyta</taxon>
        <taxon>Spermatophyta</taxon>
        <taxon>Magnoliopsida</taxon>
        <taxon>Proteales</taxon>
        <taxon>Proteaceae</taxon>
        <taxon>Protea</taxon>
    </lineage>
</organism>
<dbReference type="OrthoDB" id="416555at2759"/>
<keyword evidence="5 7" id="KW-1133">Transmembrane helix</keyword>
<keyword evidence="9" id="KW-1185">Reference proteome</keyword>
<evidence type="ECO:0000256" key="7">
    <source>
        <dbReference type="SAM" id="Phobius"/>
    </source>
</evidence>
<evidence type="ECO:0000256" key="6">
    <source>
        <dbReference type="ARBA" id="ARBA00023136"/>
    </source>
</evidence>
<keyword evidence="3" id="KW-0813">Transport</keyword>
<dbReference type="PANTHER" id="PTHR31326">
    <property type="entry name" value="PROTEIN CLT2, CHLOROPLASTIC"/>
    <property type="match status" value="1"/>
</dbReference>
<dbReference type="GO" id="GO:0016020">
    <property type="term" value="C:membrane"/>
    <property type="evidence" value="ECO:0007669"/>
    <property type="project" value="UniProtKB-SubCell"/>
</dbReference>
<evidence type="ECO:0000256" key="2">
    <source>
        <dbReference type="ARBA" id="ARBA00006690"/>
    </source>
</evidence>
<evidence type="ECO:0000256" key="3">
    <source>
        <dbReference type="ARBA" id="ARBA00022448"/>
    </source>
</evidence>
<reference evidence="8" key="1">
    <citation type="journal article" date="2023" name="Plant J.">
        <title>The genome of the king protea, Protea cynaroides.</title>
        <authorList>
            <person name="Chang J."/>
            <person name="Duong T.A."/>
            <person name="Schoeman C."/>
            <person name="Ma X."/>
            <person name="Roodt D."/>
            <person name="Barker N."/>
            <person name="Li Z."/>
            <person name="Van de Peer Y."/>
            <person name="Mizrachi E."/>
        </authorList>
    </citation>
    <scope>NUCLEOTIDE SEQUENCE</scope>
    <source>
        <tissue evidence="8">Young leaves</tissue>
    </source>
</reference>
<dbReference type="Proteomes" id="UP001141806">
    <property type="component" value="Unassembled WGS sequence"/>
</dbReference>
<dbReference type="InterPro" id="IPR013936">
    <property type="entry name" value="CRT-like"/>
</dbReference>
<comment type="subcellular location">
    <subcellularLocation>
        <location evidence="1">Membrane</location>
        <topology evidence="1">Multi-pass membrane protein</topology>
    </subcellularLocation>
</comment>
<comment type="similarity">
    <text evidence="2">Belongs to the CRT-like transporter family.</text>
</comment>
<evidence type="ECO:0000313" key="8">
    <source>
        <dbReference type="EMBL" id="KAJ4970137.1"/>
    </source>
</evidence>
<dbReference type="PANTHER" id="PTHR31326:SF3">
    <property type="entry name" value="PROTEIN CLT3, CHLOROPLASTIC"/>
    <property type="match status" value="1"/>
</dbReference>
<evidence type="ECO:0000313" key="9">
    <source>
        <dbReference type="Proteomes" id="UP001141806"/>
    </source>
</evidence>
<protein>
    <submittedName>
        <fullName evidence="8">Uncharacterized protein</fullName>
    </submittedName>
</protein>
<feature type="transmembrane region" description="Helical" evidence="7">
    <location>
        <begin position="77"/>
        <end position="102"/>
    </location>
</feature>
<name>A0A9Q0QSE8_9MAGN</name>
<dbReference type="EMBL" id="JAMYWD010000005">
    <property type="protein sequence ID" value="KAJ4970137.1"/>
    <property type="molecule type" value="Genomic_DNA"/>
</dbReference>
<proteinExistence type="inferred from homology"/>
<comment type="caution">
    <text evidence="8">The sequence shown here is derived from an EMBL/GenBank/DDBJ whole genome shotgun (WGS) entry which is preliminary data.</text>
</comment>
<keyword evidence="4 7" id="KW-0812">Transmembrane</keyword>
<gene>
    <name evidence="8" type="ORF">NE237_003236</name>
</gene>
<sequence>MGHQAPSQFTASVTEDPSTVVAVLLSQVGVLRQLPPAEVPERGCLIHQGCSLAYGEHFHCHHKVPLAVYAFTLPLPYIGIASSLPTGFVTGVVVLISGLLLYCWSPSSNSSTTTL</sequence>
<accession>A0A9Q0QSE8</accession>
<evidence type="ECO:0000256" key="1">
    <source>
        <dbReference type="ARBA" id="ARBA00004141"/>
    </source>
</evidence>
<keyword evidence="6 7" id="KW-0472">Membrane</keyword>
<evidence type="ECO:0000256" key="5">
    <source>
        <dbReference type="ARBA" id="ARBA00022989"/>
    </source>
</evidence>
<evidence type="ECO:0000256" key="4">
    <source>
        <dbReference type="ARBA" id="ARBA00022692"/>
    </source>
</evidence>